<protein>
    <submittedName>
        <fullName evidence="1">Uncharacterized protein</fullName>
    </submittedName>
</protein>
<proteinExistence type="predicted"/>
<gene>
    <name evidence="1" type="ORF">KOM_12_195</name>
</gene>
<dbReference type="EMBL" id="MZ420154">
    <property type="protein sequence ID" value="QYA18464.1"/>
    <property type="molecule type" value="Genomic_DNA"/>
</dbReference>
<reference evidence="1" key="1">
    <citation type="submission" date="2021-06" db="EMBL/GenBank/DDBJ databases">
        <authorList>
            <person name="Rolland C."/>
        </authorList>
    </citation>
    <scope>NUCLEOTIDE SEQUENCE</scope>
    <source>
        <strain evidence="1">347.936635</strain>
    </source>
</reference>
<name>A0A8F8KLB6_9VIRU</name>
<evidence type="ECO:0000313" key="1">
    <source>
        <dbReference type="EMBL" id="QYA18464.1"/>
    </source>
</evidence>
<sequence length="116" mass="13285">MDVCRVANTTVKKFETAHPGAWKCMKYAFDHLFAKDDKHISGSSKVDKKWSLNQIEKIVHFELRNEDDEELEAPTMFGIEFKFILKDCRMVSGTVRNTMPCSCCFQWVGSASVQAD</sequence>
<accession>A0A8F8KLB6</accession>
<organism evidence="1">
    <name type="scientific">Clandestinovirus</name>
    <dbReference type="NCBI Taxonomy" id="2831644"/>
    <lineage>
        <taxon>Viruses</taxon>
    </lineage>
</organism>